<evidence type="ECO:0000313" key="1">
    <source>
        <dbReference type="EMBL" id="SNZ15974.1"/>
    </source>
</evidence>
<dbReference type="AlphaFoldDB" id="A0A285P2K5"/>
<dbReference type="NCBIfam" id="NF041921">
    <property type="entry name" value="HVO_A0556"/>
    <property type="match status" value="1"/>
</dbReference>
<dbReference type="OrthoDB" id="245896at2157"/>
<dbReference type="EMBL" id="OBEJ01000003">
    <property type="protein sequence ID" value="SNZ15974.1"/>
    <property type="molecule type" value="Genomic_DNA"/>
</dbReference>
<evidence type="ECO:0000313" key="2">
    <source>
        <dbReference type="Proteomes" id="UP000219453"/>
    </source>
</evidence>
<dbReference type="InterPro" id="IPR049681">
    <property type="entry name" value="HVO_A0556-like"/>
</dbReference>
<accession>A0A285P2K5</accession>
<gene>
    <name evidence="1" type="ORF">SAMN06269185_2664</name>
</gene>
<organism evidence="1 2">
    <name type="scientific">Natronoarchaeum philippinense</name>
    <dbReference type="NCBI Taxonomy" id="558529"/>
    <lineage>
        <taxon>Archaea</taxon>
        <taxon>Methanobacteriati</taxon>
        <taxon>Methanobacteriota</taxon>
        <taxon>Stenosarchaea group</taxon>
        <taxon>Halobacteria</taxon>
        <taxon>Halobacteriales</taxon>
        <taxon>Natronoarchaeaceae</taxon>
    </lineage>
</organism>
<reference evidence="1 2" key="1">
    <citation type="submission" date="2017-09" db="EMBL/GenBank/DDBJ databases">
        <authorList>
            <person name="Ehlers B."/>
            <person name="Leendertz F.H."/>
        </authorList>
    </citation>
    <scope>NUCLEOTIDE SEQUENCE [LARGE SCALE GENOMIC DNA]</scope>
    <source>
        <strain evidence="1 2">DSM 27208</strain>
    </source>
</reference>
<dbReference type="RefSeq" id="WP_179747484.1">
    <property type="nucleotide sequence ID" value="NZ_OBEJ01000003.1"/>
</dbReference>
<protein>
    <submittedName>
        <fullName evidence="1">Uncharacterized protein</fullName>
    </submittedName>
</protein>
<dbReference type="Proteomes" id="UP000219453">
    <property type="component" value="Unassembled WGS sequence"/>
</dbReference>
<keyword evidence="2" id="KW-1185">Reference proteome</keyword>
<name>A0A285P2K5_NATPI</name>
<sequence length="52" mass="5942">MATVDRRSVLQKLEGKECPWTEDCTGTLERGRYKGDEALVCPDCDTPIVRIW</sequence>
<proteinExistence type="predicted"/>